<comment type="similarity">
    <text evidence="1">Belongs to the UPF0236 family.</text>
</comment>
<evidence type="ECO:0000313" key="3">
    <source>
        <dbReference type="Proteomes" id="UP000257014"/>
    </source>
</evidence>
<gene>
    <name evidence="2" type="ORF">C6P37_01035</name>
</gene>
<name>A0A3E0K8M8_9BACI</name>
<organism evidence="2 3">
    <name type="scientific">Caldibacillus debilis</name>
    <dbReference type="NCBI Taxonomy" id="301148"/>
    <lineage>
        <taxon>Bacteria</taxon>
        <taxon>Bacillati</taxon>
        <taxon>Bacillota</taxon>
        <taxon>Bacilli</taxon>
        <taxon>Bacillales</taxon>
        <taxon>Bacillaceae</taxon>
        <taxon>Caldibacillus</taxon>
    </lineage>
</organism>
<evidence type="ECO:0008006" key="4">
    <source>
        <dbReference type="Google" id="ProtNLM"/>
    </source>
</evidence>
<evidence type="ECO:0000313" key="2">
    <source>
        <dbReference type="EMBL" id="REJ31400.1"/>
    </source>
</evidence>
<accession>A0A3E0K8M8</accession>
<proteinExistence type="inferred from homology"/>
<reference evidence="2 3" key="1">
    <citation type="submission" date="2018-03" db="EMBL/GenBank/DDBJ databases">
        <authorList>
            <person name="Keele B.F."/>
        </authorList>
    </citation>
    <scope>NUCLEOTIDE SEQUENCE [LARGE SCALE GENOMIC DNA]</scope>
    <source>
        <strain evidence="2">ZCTH4_d</strain>
    </source>
</reference>
<dbReference type="Pfam" id="PF06782">
    <property type="entry name" value="UPF0236"/>
    <property type="match status" value="1"/>
</dbReference>
<dbReference type="InterPro" id="IPR009620">
    <property type="entry name" value="UPF0236"/>
</dbReference>
<comment type="caution">
    <text evidence="2">The sequence shown here is derived from an EMBL/GenBank/DDBJ whole genome shotgun (WGS) entry which is preliminary data.</text>
</comment>
<sequence length="103" mass="11668">MEEAAIELAIQGPAYRKAARTLETLLGYRVISHETIRKHLLEASSIPKRESVHQPVCPHTLDLIFGRKPLSLFPGCRVKIKKRCGFSFLQKPLEGSFWPINLS</sequence>
<protein>
    <recommendedName>
        <fullName evidence="4">Transposase</fullName>
    </recommendedName>
</protein>
<evidence type="ECO:0000256" key="1">
    <source>
        <dbReference type="ARBA" id="ARBA00006539"/>
    </source>
</evidence>
<dbReference type="EMBL" id="QEWE01000005">
    <property type="protein sequence ID" value="REJ31400.1"/>
    <property type="molecule type" value="Genomic_DNA"/>
</dbReference>
<dbReference type="Proteomes" id="UP000257014">
    <property type="component" value="Unassembled WGS sequence"/>
</dbReference>
<dbReference type="AlphaFoldDB" id="A0A3E0K8M8"/>